<protein>
    <submittedName>
        <fullName evidence="2">Pullulanase</fullName>
    </submittedName>
</protein>
<dbReference type="InterPro" id="IPR017495">
    <property type="entry name" value="PuhC"/>
</dbReference>
<keyword evidence="1" id="KW-0472">Membrane</keyword>
<evidence type="ECO:0000313" key="2">
    <source>
        <dbReference type="EMBL" id="QGX97765.1"/>
    </source>
</evidence>
<dbReference type="AlphaFoldDB" id="A0A6I6IMF0"/>
<accession>A0A6I6IMF0</accession>
<dbReference type="Proteomes" id="UP000428330">
    <property type="component" value="Chromosome"/>
</dbReference>
<evidence type="ECO:0000313" key="3">
    <source>
        <dbReference type="Proteomes" id="UP000428330"/>
    </source>
</evidence>
<dbReference type="NCBIfam" id="TIGR03054">
    <property type="entry name" value="photo_alph_chp1"/>
    <property type="match status" value="1"/>
</dbReference>
<dbReference type="EMBL" id="CP034348">
    <property type="protein sequence ID" value="QGX97765.1"/>
    <property type="molecule type" value="Genomic_DNA"/>
</dbReference>
<organism evidence="2 3">
    <name type="scientific">Roseovarius faecimaris</name>
    <dbReference type="NCBI Taxonomy" id="2494550"/>
    <lineage>
        <taxon>Bacteria</taxon>
        <taxon>Pseudomonadati</taxon>
        <taxon>Pseudomonadota</taxon>
        <taxon>Alphaproteobacteria</taxon>
        <taxon>Rhodobacterales</taxon>
        <taxon>Roseobacteraceae</taxon>
        <taxon>Roseovarius</taxon>
    </lineage>
</organism>
<gene>
    <name evidence="2" type="ORF">EI983_05510</name>
</gene>
<keyword evidence="3" id="KW-1185">Reference proteome</keyword>
<feature type="transmembrane region" description="Helical" evidence="1">
    <location>
        <begin position="20"/>
        <end position="43"/>
    </location>
</feature>
<dbReference type="KEGG" id="rom:EI983_05510"/>
<keyword evidence="1" id="KW-0812">Transmembrane</keyword>
<evidence type="ECO:0000256" key="1">
    <source>
        <dbReference type="SAM" id="Phobius"/>
    </source>
</evidence>
<proteinExistence type="predicted"/>
<name>A0A6I6IMF0_9RHOB</name>
<dbReference type="RefSeq" id="WP_157706398.1">
    <property type="nucleotide sequence ID" value="NZ_CP034348.1"/>
</dbReference>
<sequence length="153" mass="16321">MTQTATQKAPYDKELIPRALVRAMFGLVMVCLIIVSLATFTGYQPLATPPEGEVVASRTVLLNVSQSGAATVRAEDGTLIADLAPEQGGFISGVGRVIERERMKNRVAQDGPVVLLWKDTGRISIQDPSTGWSADLMGFGADNAMAFARLLAN</sequence>
<keyword evidence="1" id="KW-1133">Transmembrane helix</keyword>
<dbReference type="OrthoDB" id="7848123at2"/>
<reference evidence="3" key="1">
    <citation type="submission" date="2018-12" db="EMBL/GenBank/DDBJ databases">
        <title>Complete genome sequence of Roseovarius sp. MME-070.</title>
        <authorList>
            <person name="Nam Y.-D."/>
            <person name="Kang J."/>
            <person name="Chung W.-H."/>
            <person name="Park Y.S."/>
        </authorList>
    </citation>
    <scope>NUCLEOTIDE SEQUENCE [LARGE SCALE GENOMIC DNA]</scope>
    <source>
        <strain evidence="3">MME-070</strain>
    </source>
</reference>